<dbReference type="InterPro" id="IPR029066">
    <property type="entry name" value="PLP-binding_barrel"/>
</dbReference>
<evidence type="ECO:0000256" key="3">
    <source>
        <dbReference type="PIRSR" id="PIRSR004848-1"/>
    </source>
</evidence>
<evidence type="ECO:0000256" key="4">
    <source>
        <dbReference type="RuleBase" id="RU004514"/>
    </source>
</evidence>
<keyword evidence="7" id="KW-1185">Reference proteome</keyword>
<comment type="cofactor">
    <cofactor evidence="3">
        <name>pyridoxal 5'-phosphate</name>
        <dbReference type="ChEBI" id="CHEBI:597326"/>
    </cofactor>
</comment>
<proteinExistence type="inferred from homology"/>
<dbReference type="InterPro" id="IPR001608">
    <property type="entry name" value="Ala_racemase_N"/>
</dbReference>
<comment type="caution">
    <text evidence="6">The sequence shown here is derived from an EMBL/GenBank/DDBJ whole genome shotgun (WGS) entry which is preliminary data.</text>
</comment>
<feature type="domain" description="Alanine racemase N-terminal" evidence="5">
    <location>
        <begin position="30"/>
        <end position="249"/>
    </location>
</feature>
<dbReference type="Pfam" id="PF01168">
    <property type="entry name" value="Ala_racemase_N"/>
    <property type="match status" value="1"/>
</dbReference>
<dbReference type="NCBIfam" id="TIGR00044">
    <property type="entry name" value="YggS family pyridoxal phosphate-dependent enzyme"/>
    <property type="match status" value="1"/>
</dbReference>
<evidence type="ECO:0000313" key="6">
    <source>
        <dbReference type="EMBL" id="OUN44581.1"/>
    </source>
</evidence>
<comment type="similarity">
    <text evidence="2 4">Belongs to the pyridoxal phosphate-binding protein YggS/PROSC family.</text>
</comment>
<keyword evidence="1 2" id="KW-0663">Pyridoxal phosphate</keyword>
<dbReference type="GO" id="GO:0030170">
    <property type="term" value="F:pyridoxal phosphate binding"/>
    <property type="evidence" value="ECO:0007669"/>
    <property type="project" value="UniProtKB-UniRule"/>
</dbReference>
<dbReference type="PANTHER" id="PTHR10146">
    <property type="entry name" value="PROLINE SYNTHETASE CO-TRANSCRIBED BACTERIAL HOMOLOG PROTEIN"/>
    <property type="match status" value="1"/>
</dbReference>
<evidence type="ECO:0000313" key="7">
    <source>
        <dbReference type="Proteomes" id="UP000196560"/>
    </source>
</evidence>
<accession>A0A1Y3U717</accession>
<dbReference type="PANTHER" id="PTHR10146:SF14">
    <property type="entry name" value="PYRIDOXAL PHOSPHATE HOMEOSTASIS PROTEIN"/>
    <property type="match status" value="1"/>
</dbReference>
<dbReference type="CDD" id="cd00635">
    <property type="entry name" value="PLPDE_III_YBL036c_like"/>
    <property type="match status" value="1"/>
</dbReference>
<dbReference type="Gene3D" id="3.20.20.10">
    <property type="entry name" value="Alanine racemase"/>
    <property type="match status" value="1"/>
</dbReference>
<protein>
    <recommendedName>
        <fullName evidence="2">Pyridoxal phosphate homeostasis protein</fullName>
        <shortName evidence="2">PLP homeostasis protein</shortName>
    </recommendedName>
</protein>
<sequence length="257" mass="27359">MSELDAYREAVARRREAIMERVDAALARSGRKAGSVKVMAVSKTVDVPQVVAAIDAGYRFFGENRPQELVRKLEGLSVLAGEDGCVAGADARDLRFDMIGNLQTNKINAVLGRAACIHSISSLHLAEAVSSRAARRVEAGELAGPQPVLIEVNVSGEASKSGFAPDDLRNAFSQLAQLPGIRITGLMTMAPRGDARCAHETFAGLRDLRDELAASYPSVDLAELSCGMSEDFEAAIEEGSTLIRLGRVAFNPSFALA</sequence>
<dbReference type="RefSeq" id="WP_087185680.1">
    <property type="nucleotide sequence ID" value="NZ_DBEYNO010000121.1"/>
</dbReference>
<dbReference type="Proteomes" id="UP000196560">
    <property type="component" value="Unassembled WGS sequence"/>
</dbReference>
<dbReference type="AlphaFoldDB" id="A0A1Y3U717"/>
<dbReference type="SUPFAM" id="SSF51419">
    <property type="entry name" value="PLP-binding barrel"/>
    <property type="match status" value="1"/>
</dbReference>
<evidence type="ECO:0000259" key="5">
    <source>
        <dbReference type="Pfam" id="PF01168"/>
    </source>
</evidence>
<dbReference type="PIRSF" id="PIRSF004848">
    <property type="entry name" value="YBL036c_PLPDEIII"/>
    <property type="match status" value="1"/>
</dbReference>
<dbReference type="STRING" id="1118060.GCA_000311845_00865"/>
<dbReference type="EMBL" id="NFHO01000001">
    <property type="protein sequence ID" value="OUN44581.1"/>
    <property type="molecule type" value="Genomic_DNA"/>
</dbReference>
<feature type="modified residue" description="N6-(pyridoxal phosphate)lysine" evidence="2 3">
    <location>
        <position position="43"/>
    </location>
</feature>
<reference evidence="7" key="1">
    <citation type="submission" date="2017-04" db="EMBL/GenBank/DDBJ databases">
        <title>Function of individual gut microbiota members based on whole genome sequencing of pure cultures obtained from chicken caecum.</title>
        <authorList>
            <person name="Medvecky M."/>
            <person name="Cejkova D."/>
            <person name="Polansky O."/>
            <person name="Karasova D."/>
            <person name="Kubasova T."/>
            <person name="Cizek A."/>
            <person name="Rychlik I."/>
        </authorList>
    </citation>
    <scope>NUCLEOTIDE SEQUENCE [LARGE SCALE GENOMIC DNA]</scope>
    <source>
        <strain evidence="7">An70</strain>
    </source>
</reference>
<gene>
    <name evidence="6" type="ORF">B5G21_01210</name>
</gene>
<organism evidence="6 7">
    <name type="scientific">Enorma massiliensis</name>
    <dbReference type="NCBI Taxonomy" id="1472761"/>
    <lineage>
        <taxon>Bacteria</taxon>
        <taxon>Bacillati</taxon>
        <taxon>Actinomycetota</taxon>
        <taxon>Coriobacteriia</taxon>
        <taxon>Coriobacteriales</taxon>
        <taxon>Coriobacteriaceae</taxon>
        <taxon>Enorma</taxon>
    </lineage>
</organism>
<dbReference type="HAMAP" id="MF_02087">
    <property type="entry name" value="PLP_homeostasis"/>
    <property type="match status" value="1"/>
</dbReference>
<dbReference type="eggNOG" id="COG0325">
    <property type="taxonomic scope" value="Bacteria"/>
</dbReference>
<comment type="function">
    <text evidence="2">Pyridoxal 5'-phosphate (PLP)-binding protein, which is involved in PLP homeostasis.</text>
</comment>
<evidence type="ECO:0000256" key="1">
    <source>
        <dbReference type="ARBA" id="ARBA00022898"/>
    </source>
</evidence>
<name>A0A1Y3U717_9ACTN</name>
<dbReference type="InterPro" id="IPR011078">
    <property type="entry name" value="PyrdxlP_homeostasis"/>
</dbReference>
<evidence type="ECO:0000256" key="2">
    <source>
        <dbReference type="HAMAP-Rule" id="MF_02087"/>
    </source>
</evidence>